<dbReference type="AlphaFoldDB" id="L8WHW7"/>
<sequence>MLLHWVITDVLLVEASLVLSRMRFSLSISTCISERNWISSKSIEVFKVFNLLLCRSPHSHGAFLADEQSADIAGQLGSILLSQLVEFKLAPLRVGLQILGSGLGALALELLNFQPNPYLSDPRETLLQRMLLSTSQVNTQCLSAIGSGNHEFQTQCSCNSEAVVGLVSRNFTFIDWQHSDQRATAFPDCMIKDARGYRPQLVHENYIRVTASELGPSRKATRSGCFFWCLQLMISKYLPGGAEPDIHNRLSDALSFLLLNYQSGDEVTLVCLIHMNHSFTHRMSTRLLVERWYLDDDPIQAAENLAWHLEGGYRFSGTFDTVQVINILTVIVDILVRNHTVGNIAVWNNELKSRQVKRVIFAELPNGRMSVDAVDDSWSCSTVSDLDGKITSREHATKNIIHYQDAAIPFWCQPDPLQTFTGDSILQGNNKVPAVDLALPESVYQYKVQRFPPGHRLEIIWEAWCP</sequence>
<dbReference type="Proteomes" id="UP000011668">
    <property type="component" value="Unassembled WGS sequence"/>
</dbReference>
<protein>
    <submittedName>
        <fullName evidence="2">Uncharacterized protein</fullName>
    </submittedName>
</protein>
<feature type="signal peptide" evidence="1">
    <location>
        <begin position="1"/>
        <end position="15"/>
    </location>
</feature>
<dbReference type="EMBL" id="AFRT01003734">
    <property type="protein sequence ID" value="ELU36302.1"/>
    <property type="molecule type" value="Genomic_DNA"/>
</dbReference>
<reference evidence="2 3" key="1">
    <citation type="journal article" date="2013" name="Nat. Commun.">
        <title>The evolution and pathogenic mechanisms of the rice sheath blight pathogen.</title>
        <authorList>
            <person name="Zheng A."/>
            <person name="Lin R."/>
            <person name="Xu L."/>
            <person name="Qin P."/>
            <person name="Tang C."/>
            <person name="Ai P."/>
            <person name="Zhang D."/>
            <person name="Liu Y."/>
            <person name="Sun Z."/>
            <person name="Feng H."/>
            <person name="Wang Y."/>
            <person name="Chen Y."/>
            <person name="Liang X."/>
            <person name="Fu R."/>
            <person name="Li Q."/>
            <person name="Zhang J."/>
            <person name="Yu X."/>
            <person name="Xie Z."/>
            <person name="Ding L."/>
            <person name="Guan P."/>
            <person name="Tang J."/>
            <person name="Liang Y."/>
            <person name="Wang S."/>
            <person name="Deng Q."/>
            <person name="Li S."/>
            <person name="Zhu J."/>
            <person name="Wang L."/>
            <person name="Liu H."/>
            <person name="Li P."/>
        </authorList>
    </citation>
    <scope>NUCLEOTIDE SEQUENCE [LARGE SCALE GENOMIC DNA]</scope>
    <source>
        <strain evidence="3">AG-1 IA</strain>
    </source>
</reference>
<organism evidence="2 3">
    <name type="scientific">Thanatephorus cucumeris (strain AG1-IA)</name>
    <name type="common">Rice sheath blight fungus</name>
    <name type="synonym">Rhizoctonia solani</name>
    <dbReference type="NCBI Taxonomy" id="983506"/>
    <lineage>
        <taxon>Eukaryota</taxon>
        <taxon>Fungi</taxon>
        <taxon>Dikarya</taxon>
        <taxon>Basidiomycota</taxon>
        <taxon>Agaricomycotina</taxon>
        <taxon>Agaricomycetes</taxon>
        <taxon>Cantharellales</taxon>
        <taxon>Ceratobasidiaceae</taxon>
        <taxon>Rhizoctonia</taxon>
        <taxon>Rhizoctonia solani AG-1</taxon>
    </lineage>
</organism>
<evidence type="ECO:0000313" key="3">
    <source>
        <dbReference type="Proteomes" id="UP000011668"/>
    </source>
</evidence>
<dbReference type="HOGENOM" id="CLU_586865_0_0_1"/>
<proteinExistence type="predicted"/>
<gene>
    <name evidence="2" type="ORF">AG1IA_09668</name>
</gene>
<feature type="chain" id="PRO_5012045332" evidence="1">
    <location>
        <begin position="16"/>
        <end position="466"/>
    </location>
</feature>
<accession>L8WHW7</accession>
<evidence type="ECO:0000256" key="1">
    <source>
        <dbReference type="SAM" id="SignalP"/>
    </source>
</evidence>
<evidence type="ECO:0000313" key="2">
    <source>
        <dbReference type="EMBL" id="ELU36302.1"/>
    </source>
</evidence>
<comment type="caution">
    <text evidence="2">The sequence shown here is derived from an EMBL/GenBank/DDBJ whole genome shotgun (WGS) entry which is preliminary data.</text>
</comment>
<keyword evidence="1" id="KW-0732">Signal</keyword>
<keyword evidence="3" id="KW-1185">Reference proteome</keyword>
<name>L8WHW7_THACA</name>